<sequence length="324" mass="34971">MVSKFKYEDDIYGYCILRNEDLDALHEATLDLMENYGLQIHGEEALEIYSAAGCDVDRSIDRVRFPRNLVNDSIESCPEEFTLCGRDPKNDVKVGGKKVAFKNFGTGVRMIDPYTGEVRDSTKEDLGNVARFCDAMDTVDVFSIAVAAGDVNQKVKCLHEAEIVFHNLTKNFAHDLEGVKNTQRFIDMAAAIQGGYDKLRERPIIAMGACPNSPLEINENESSIIMLSARHGLPIDILSMGLCGGTTPATLAGTLVVTNAEILGGIVLSQIINKGNPILYGTSTTIMDMTTATSPVGAPEHAMCGAAVGQIGHYYGIPTNVGGT</sequence>
<evidence type="ECO:0000313" key="1">
    <source>
        <dbReference type="EMBL" id="QOX62332.1"/>
    </source>
</evidence>
<reference evidence="1" key="1">
    <citation type="submission" date="2019-08" db="EMBL/GenBank/DDBJ databases">
        <title>Genome sequence of Clostridiales bacterium MT110.</title>
        <authorList>
            <person name="Cao J."/>
        </authorList>
    </citation>
    <scope>NUCLEOTIDE SEQUENCE</scope>
    <source>
        <strain evidence="1">MT110</strain>
    </source>
</reference>
<organism evidence="1 2">
    <name type="scientific">Anoxybacterium hadale</name>
    <dbReference type="NCBI Taxonomy" id="3408580"/>
    <lineage>
        <taxon>Bacteria</taxon>
        <taxon>Bacillati</taxon>
        <taxon>Bacillota</taxon>
        <taxon>Clostridia</taxon>
        <taxon>Peptostreptococcales</taxon>
        <taxon>Anaerovoracaceae</taxon>
        <taxon>Anoxybacterium</taxon>
    </lineage>
</organism>
<gene>
    <name evidence="1" type="ORF">FRZ06_02640</name>
</gene>
<protein>
    <submittedName>
        <fullName evidence="1">Uncharacterized protein</fullName>
    </submittedName>
</protein>
<accession>A0ACD1A7H1</accession>
<dbReference type="EMBL" id="CP042469">
    <property type="protein sequence ID" value="QOX62332.1"/>
    <property type="molecule type" value="Genomic_DNA"/>
</dbReference>
<keyword evidence="2" id="KW-1185">Reference proteome</keyword>
<name>A0ACD1A7H1_9FIRM</name>
<dbReference type="Proteomes" id="UP000594014">
    <property type="component" value="Chromosome"/>
</dbReference>
<evidence type="ECO:0000313" key="2">
    <source>
        <dbReference type="Proteomes" id="UP000594014"/>
    </source>
</evidence>
<proteinExistence type="predicted"/>